<evidence type="ECO:0000256" key="4">
    <source>
        <dbReference type="ARBA" id="ARBA00023136"/>
    </source>
</evidence>
<keyword evidence="7" id="KW-0812">Transmembrane</keyword>
<reference evidence="10 11" key="1">
    <citation type="journal article" date="2021" name="Sci. Rep.">
        <title>Chromosome anchoring in Senegalese sole (Solea senegalensis) reveals sex-associated markers and genome rearrangements in flatfish.</title>
        <authorList>
            <person name="Guerrero-Cozar I."/>
            <person name="Gomez-Garrido J."/>
            <person name="Berbel C."/>
            <person name="Martinez-Blanch J.F."/>
            <person name="Alioto T."/>
            <person name="Claros M.G."/>
            <person name="Gagnaire P.A."/>
            <person name="Manchado M."/>
        </authorList>
    </citation>
    <scope>NUCLEOTIDE SEQUENCE [LARGE SCALE GENOMIC DNA]</scope>
    <source>
        <strain evidence="10">Sse05_10M</strain>
    </source>
</reference>
<feature type="domain" description="Cadherin" evidence="9">
    <location>
        <begin position="130"/>
        <end position="237"/>
    </location>
</feature>
<evidence type="ECO:0000256" key="1">
    <source>
        <dbReference type="ARBA" id="ARBA00004370"/>
    </source>
</evidence>
<proteinExistence type="predicted"/>
<dbReference type="GO" id="GO:0034332">
    <property type="term" value="P:adherens junction organization"/>
    <property type="evidence" value="ECO:0007669"/>
    <property type="project" value="TreeGrafter"/>
</dbReference>
<evidence type="ECO:0000256" key="2">
    <source>
        <dbReference type="ARBA" id="ARBA00022737"/>
    </source>
</evidence>
<sequence length="818" mass="89410">MDAIQSHFLMRTSLIFLLLYLFQPSAAIETEICAGPKYVDVVENNSVGDVIANITIIHPGVTLTLKPPSDNTFRLRGRELLTAIEFDYENPVKSYDAIIICSEEPPGERQMELKIPVFVLNVNDNRPVFDQNTYHVNVSEASPVGTSVGQFAATDQDKDTQLFYTLTSDSMLFKLRSPTIPDVLTNATLDYEKVDNVRLVLYAQDTPLTKPEKSPSFTATTTIMVTITDQDNRPPWFQPCTKQNNGEAVICYSTGYTGSVVLNQIQTGVLPLEPGPLYAIDGDSGINEEITYLILSGNDGDYFEINANTGNISMLKPVNRPDTIHLTVLAAQKKNRNQFATTTVTISVLLKSDFRPQFQKSSYKGLITKVGSMAMDNDKPLIIHATDKDYPEEINPFIVYSVIGSDDFSILNGYLFMTKDLPDSTLSLHVVATDDSNGESDRAELIVEVKSGLTTTTVPMSTTTIMTTTAIDESTKSSQTTEDIQVSTTNHKTSTISEPSTISGQTSIPSTTSDAVISTTDSSLTTTTVPMSTTTIMTTTAIDESTKSSQTTEDIQVSTTNHKTSTISEPSTISGQTSIPSTTSDAVISTTDSIIIPPGSYGSQDMIALGVTLGILLFACLVVIGVLVHRMRKEKADWRKIYEVNVFRSSLGQSSGGFKKEFQYTNEAFQNTADEGGMGSGPSAVDDTPLTQAVRKSTLPLHTLQSDDTSDTGSDKADSEKEVKPILTKERRMEEGYKAVWFKEDIDPNAKEEVVIIPDSRVDDSEDEEDEEEEERPKSSNKTLKMDTDDTDLDSGLGVKMGDPPEDSDDDEALTSNL</sequence>
<keyword evidence="2" id="KW-0677">Repeat</keyword>
<evidence type="ECO:0000259" key="9">
    <source>
        <dbReference type="PROSITE" id="PS50268"/>
    </source>
</evidence>
<feature type="domain" description="Cadherin" evidence="9">
    <location>
        <begin position="33"/>
        <end position="129"/>
    </location>
</feature>
<dbReference type="EMBL" id="JAGKHQ010000002">
    <property type="protein sequence ID" value="KAG7521726.1"/>
    <property type="molecule type" value="Genomic_DNA"/>
</dbReference>
<feature type="region of interest" description="Disordered" evidence="6">
    <location>
        <begin position="488"/>
        <end position="514"/>
    </location>
</feature>
<dbReference type="GO" id="GO:0016477">
    <property type="term" value="P:cell migration"/>
    <property type="evidence" value="ECO:0007669"/>
    <property type="project" value="TreeGrafter"/>
</dbReference>
<keyword evidence="8" id="KW-0732">Signal</keyword>
<dbReference type="GO" id="GO:0045296">
    <property type="term" value="F:cadherin binding"/>
    <property type="evidence" value="ECO:0007669"/>
    <property type="project" value="TreeGrafter"/>
</dbReference>
<feature type="chain" id="PRO_5043496171" evidence="8">
    <location>
        <begin position="28"/>
        <end position="818"/>
    </location>
</feature>
<dbReference type="InterPro" id="IPR002126">
    <property type="entry name" value="Cadherin-like_dom"/>
</dbReference>
<dbReference type="GO" id="GO:0007156">
    <property type="term" value="P:homophilic cell adhesion via plasma membrane adhesion molecules"/>
    <property type="evidence" value="ECO:0007669"/>
    <property type="project" value="InterPro"/>
</dbReference>
<keyword evidence="11" id="KW-1185">Reference proteome</keyword>
<dbReference type="GO" id="GO:0005509">
    <property type="term" value="F:calcium ion binding"/>
    <property type="evidence" value="ECO:0007669"/>
    <property type="project" value="UniProtKB-UniRule"/>
</dbReference>
<evidence type="ECO:0000256" key="5">
    <source>
        <dbReference type="PROSITE-ProRule" id="PRU00043"/>
    </source>
</evidence>
<dbReference type="SMART" id="SM00112">
    <property type="entry name" value="CA"/>
    <property type="match status" value="3"/>
</dbReference>
<dbReference type="Proteomes" id="UP000693946">
    <property type="component" value="Linkage Group LG10"/>
</dbReference>
<accession>A0AAV6SWI5</accession>
<dbReference type="InterPro" id="IPR039808">
    <property type="entry name" value="Cadherin"/>
</dbReference>
<dbReference type="GO" id="GO:0044331">
    <property type="term" value="P:cell-cell adhesion mediated by cadherin"/>
    <property type="evidence" value="ECO:0007669"/>
    <property type="project" value="TreeGrafter"/>
</dbReference>
<keyword evidence="3 5" id="KW-0106">Calcium</keyword>
<feature type="region of interest" description="Disordered" evidence="6">
    <location>
        <begin position="697"/>
        <end position="728"/>
    </location>
</feature>
<organism evidence="10 11">
    <name type="scientific">Solea senegalensis</name>
    <name type="common">Senegalese sole</name>
    <dbReference type="NCBI Taxonomy" id="28829"/>
    <lineage>
        <taxon>Eukaryota</taxon>
        <taxon>Metazoa</taxon>
        <taxon>Chordata</taxon>
        <taxon>Craniata</taxon>
        <taxon>Vertebrata</taxon>
        <taxon>Euteleostomi</taxon>
        <taxon>Actinopterygii</taxon>
        <taxon>Neopterygii</taxon>
        <taxon>Teleostei</taxon>
        <taxon>Neoteleostei</taxon>
        <taxon>Acanthomorphata</taxon>
        <taxon>Carangaria</taxon>
        <taxon>Pleuronectiformes</taxon>
        <taxon>Pleuronectoidei</taxon>
        <taxon>Soleidae</taxon>
        <taxon>Solea</taxon>
    </lineage>
</organism>
<feature type="domain" description="Cadherin" evidence="9">
    <location>
        <begin position="277"/>
        <end position="358"/>
    </location>
</feature>
<comment type="caution">
    <text evidence="10">The sequence shown here is derived from an EMBL/GenBank/DDBJ whole genome shotgun (WGS) entry which is preliminary data.</text>
</comment>
<feature type="region of interest" description="Disordered" evidence="6">
    <location>
        <begin position="750"/>
        <end position="818"/>
    </location>
</feature>
<dbReference type="PANTHER" id="PTHR24027">
    <property type="entry name" value="CADHERIN-23"/>
    <property type="match status" value="1"/>
</dbReference>
<evidence type="ECO:0000256" key="8">
    <source>
        <dbReference type="SAM" id="SignalP"/>
    </source>
</evidence>
<feature type="signal peptide" evidence="8">
    <location>
        <begin position="1"/>
        <end position="27"/>
    </location>
</feature>
<dbReference type="CDD" id="cd11304">
    <property type="entry name" value="Cadherin_repeat"/>
    <property type="match status" value="2"/>
</dbReference>
<dbReference type="GO" id="GO:0007043">
    <property type="term" value="P:cell-cell junction assembly"/>
    <property type="evidence" value="ECO:0007669"/>
    <property type="project" value="TreeGrafter"/>
</dbReference>
<name>A0AAV6SWI5_SOLSE</name>
<dbReference type="GO" id="GO:0008013">
    <property type="term" value="F:beta-catenin binding"/>
    <property type="evidence" value="ECO:0007669"/>
    <property type="project" value="TreeGrafter"/>
</dbReference>
<evidence type="ECO:0000313" key="10">
    <source>
        <dbReference type="EMBL" id="KAG7521726.1"/>
    </source>
</evidence>
<protein>
    <submittedName>
        <fullName evidence="10">Cadherin-related family member 5-like</fullName>
    </submittedName>
</protein>
<dbReference type="PANTHER" id="PTHR24027:SF414">
    <property type="entry name" value="CADHERIN-RELATED FAMILY MEMBER 5 ISOFORM X1"/>
    <property type="match status" value="1"/>
</dbReference>
<feature type="compositionally biased region" description="Acidic residues" evidence="6">
    <location>
        <begin position="804"/>
        <end position="818"/>
    </location>
</feature>
<feature type="compositionally biased region" description="Basic and acidic residues" evidence="6">
    <location>
        <begin position="713"/>
        <end position="728"/>
    </location>
</feature>
<dbReference type="GO" id="GO:0016339">
    <property type="term" value="P:calcium-dependent cell-cell adhesion via plasma membrane cell adhesion molecules"/>
    <property type="evidence" value="ECO:0007669"/>
    <property type="project" value="TreeGrafter"/>
</dbReference>
<keyword evidence="4 7" id="KW-0472">Membrane</keyword>
<evidence type="ECO:0000256" key="6">
    <source>
        <dbReference type="SAM" id="MobiDB-lite"/>
    </source>
</evidence>
<gene>
    <name evidence="10" type="ORF">JOB18_005737</name>
</gene>
<dbReference type="GO" id="GO:0000902">
    <property type="term" value="P:cell morphogenesis"/>
    <property type="evidence" value="ECO:0007669"/>
    <property type="project" value="TreeGrafter"/>
</dbReference>
<evidence type="ECO:0000256" key="7">
    <source>
        <dbReference type="SAM" id="Phobius"/>
    </source>
</evidence>
<keyword evidence="7" id="KW-1133">Transmembrane helix</keyword>
<comment type="subcellular location">
    <subcellularLocation>
        <location evidence="1">Membrane</location>
    </subcellularLocation>
</comment>
<dbReference type="Pfam" id="PF00028">
    <property type="entry name" value="Cadherin"/>
    <property type="match status" value="2"/>
</dbReference>
<dbReference type="GO" id="GO:0016342">
    <property type="term" value="C:catenin complex"/>
    <property type="evidence" value="ECO:0007669"/>
    <property type="project" value="TreeGrafter"/>
</dbReference>
<feature type="compositionally biased region" description="Acidic residues" evidence="6">
    <location>
        <begin position="764"/>
        <end position="774"/>
    </location>
</feature>
<evidence type="ECO:0000256" key="3">
    <source>
        <dbReference type="ARBA" id="ARBA00022837"/>
    </source>
</evidence>
<feature type="transmembrane region" description="Helical" evidence="7">
    <location>
        <begin position="606"/>
        <end position="628"/>
    </location>
</feature>
<feature type="region of interest" description="Disordered" evidence="6">
    <location>
        <begin position="559"/>
        <end position="583"/>
    </location>
</feature>
<dbReference type="PROSITE" id="PS50268">
    <property type="entry name" value="CADHERIN_2"/>
    <property type="match status" value="3"/>
</dbReference>
<evidence type="ECO:0000313" key="11">
    <source>
        <dbReference type="Proteomes" id="UP000693946"/>
    </source>
</evidence>
<dbReference type="GO" id="GO:0005912">
    <property type="term" value="C:adherens junction"/>
    <property type="evidence" value="ECO:0007669"/>
    <property type="project" value="TreeGrafter"/>
</dbReference>
<dbReference type="AlphaFoldDB" id="A0AAV6SWI5"/>